<name>A0AA44QLY8_CUTAC</name>
<dbReference type="PANTHER" id="PTHR30535">
    <property type="entry name" value="VITAMIN B12-BINDING PROTEIN"/>
    <property type="match status" value="1"/>
</dbReference>
<accession>A0AA44QLY8</accession>
<dbReference type="PANTHER" id="PTHR30535:SF34">
    <property type="entry name" value="MOLYBDATE-BINDING PROTEIN MOLA"/>
    <property type="match status" value="1"/>
</dbReference>
<organism evidence="3 4">
    <name type="scientific">Cutibacterium acnes</name>
    <name type="common">Propionibacterium acnes</name>
    <dbReference type="NCBI Taxonomy" id="1747"/>
    <lineage>
        <taxon>Bacteria</taxon>
        <taxon>Bacillati</taxon>
        <taxon>Actinomycetota</taxon>
        <taxon>Actinomycetes</taxon>
        <taxon>Propionibacteriales</taxon>
        <taxon>Propionibacteriaceae</taxon>
        <taxon>Cutibacterium</taxon>
    </lineage>
</organism>
<protein>
    <submittedName>
        <fullName evidence="3">ABC transporter substrate-binding protein</fullName>
    </submittedName>
</protein>
<dbReference type="Proteomes" id="UP000226191">
    <property type="component" value="Unassembled WGS sequence"/>
</dbReference>
<evidence type="ECO:0000256" key="1">
    <source>
        <dbReference type="ARBA" id="ARBA00008814"/>
    </source>
</evidence>
<dbReference type="Gene3D" id="3.40.50.1980">
    <property type="entry name" value="Nitrogenase molybdenum iron protein domain"/>
    <property type="match status" value="2"/>
</dbReference>
<dbReference type="InterPro" id="IPR002491">
    <property type="entry name" value="ABC_transptr_periplasmic_BD"/>
</dbReference>
<dbReference type="SUPFAM" id="SSF53807">
    <property type="entry name" value="Helical backbone' metal receptor"/>
    <property type="match status" value="1"/>
</dbReference>
<dbReference type="EMBL" id="MVCE01000001">
    <property type="protein sequence ID" value="PGF36783.1"/>
    <property type="molecule type" value="Genomic_DNA"/>
</dbReference>
<sequence>MAAILAMTMVGCGTSDPSKGGESRAEEAKTSFSVTDSFGHKVDFKTRPQRVCLLSATLLSIWYDLGGTAACTPSLTGNEKLQPAHAAAIKKVPKVGMIYAVNLERILATNPDLVIAPGAVSQNVTDKLSSQGIPVLNIKTRSLDEVLQTYQTLGKVLSHTKEAKKRSSQISAQVKSTVNKMPADGKRVAILFATATSISLKLNNSIAGSMAKLLKLKNIASSAIPDDPNAETATLSVEKITQQQPDIIMVTSMVQNNALARQIVNRELTSNPAWQAVDAVRKKKIIYLPQQYFLFNGGPNYPDSVAYMAASVHPEIFGKPIEP</sequence>
<dbReference type="AlphaFoldDB" id="A0AA44QLY8"/>
<dbReference type="PROSITE" id="PS50983">
    <property type="entry name" value="FE_B12_PBP"/>
    <property type="match status" value="1"/>
</dbReference>
<proteinExistence type="inferred from homology"/>
<dbReference type="InterPro" id="IPR050902">
    <property type="entry name" value="ABC_Transporter_SBP"/>
</dbReference>
<evidence type="ECO:0000313" key="3">
    <source>
        <dbReference type="EMBL" id="PGF36783.1"/>
    </source>
</evidence>
<evidence type="ECO:0000313" key="4">
    <source>
        <dbReference type="Proteomes" id="UP000226191"/>
    </source>
</evidence>
<reference evidence="3 4" key="1">
    <citation type="submission" date="2017-02" db="EMBL/GenBank/DDBJ databases">
        <title>Prevalence of linear plasmids in Cutibacterium acnes isolates obtained from cancerous prostatic tissue.</title>
        <authorList>
            <person name="Davidsson S."/>
            <person name="Bruggemann H."/>
        </authorList>
    </citation>
    <scope>NUCLEOTIDE SEQUENCE [LARGE SCALE GENOMIC DNA]</scope>
    <source>
        <strain evidence="3 4">11-78</strain>
    </source>
</reference>
<evidence type="ECO:0000259" key="2">
    <source>
        <dbReference type="PROSITE" id="PS50983"/>
    </source>
</evidence>
<comment type="similarity">
    <text evidence="1">Belongs to the bacterial solute-binding protein 8 family.</text>
</comment>
<comment type="caution">
    <text evidence="3">The sequence shown here is derived from an EMBL/GenBank/DDBJ whole genome shotgun (WGS) entry which is preliminary data.</text>
</comment>
<feature type="domain" description="Fe/B12 periplasmic-binding" evidence="2">
    <location>
        <begin position="50"/>
        <end position="316"/>
    </location>
</feature>
<dbReference type="Pfam" id="PF01497">
    <property type="entry name" value="Peripla_BP_2"/>
    <property type="match status" value="1"/>
</dbReference>
<dbReference type="GO" id="GO:0071281">
    <property type="term" value="P:cellular response to iron ion"/>
    <property type="evidence" value="ECO:0007669"/>
    <property type="project" value="TreeGrafter"/>
</dbReference>
<gene>
    <name evidence="3" type="ORF">B1B09_01275</name>
</gene>